<reference evidence="12 13" key="1">
    <citation type="submission" date="2024-05" db="EMBL/GenBank/DDBJ databases">
        <title>Genome sequencing and assembly of Indian major carp, Cirrhinus mrigala (Hamilton, 1822).</title>
        <authorList>
            <person name="Mohindra V."/>
            <person name="Chowdhury L.M."/>
            <person name="Lal K."/>
            <person name="Jena J.K."/>
        </authorList>
    </citation>
    <scope>NUCLEOTIDE SEQUENCE [LARGE SCALE GENOMIC DNA]</scope>
    <source>
        <strain evidence="12">CM1030</strain>
        <tissue evidence="12">Blood</tissue>
    </source>
</reference>
<protein>
    <recommendedName>
        <fullName evidence="11">Tektin</fullName>
    </recommendedName>
</protein>
<keyword evidence="5" id="KW-0175">Coiled coil</keyword>
<dbReference type="PANTHER" id="PTHR19960">
    <property type="entry name" value="TEKTIN"/>
    <property type="match status" value="1"/>
</dbReference>
<dbReference type="Pfam" id="PF03148">
    <property type="entry name" value="Tektin"/>
    <property type="match status" value="1"/>
</dbReference>
<keyword evidence="13" id="KW-1185">Reference proteome</keyword>
<gene>
    <name evidence="12" type="ORF">M9458_030738</name>
</gene>
<evidence type="ECO:0000256" key="6">
    <source>
        <dbReference type="ARBA" id="ARBA00023069"/>
    </source>
</evidence>
<feature type="non-terminal residue" evidence="12">
    <location>
        <position position="1"/>
    </location>
</feature>
<evidence type="ECO:0000256" key="10">
    <source>
        <dbReference type="ARBA" id="ARBA00046435"/>
    </source>
</evidence>
<accession>A0ABD0PLV9</accession>
<feature type="non-terminal residue" evidence="12">
    <location>
        <position position="65"/>
    </location>
</feature>
<evidence type="ECO:0000256" key="11">
    <source>
        <dbReference type="RuleBase" id="RU367040"/>
    </source>
</evidence>
<evidence type="ECO:0000313" key="12">
    <source>
        <dbReference type="EMBL" id="KAL0174770.1"/>
    </source>
</evidence>
<keyword evidence="3" id="KW-0963">Cytoplasm</keyword>
<keyword evidence="6 11" id="KW-0969">Cilium</keyword>
<dbReference type="Proteomes" id="UP001529510">
    <property type="component" value="Unassembled WGS sequence"/>
</dbReference>
<evidence type="ECO:0000256" key="4">
    <source>
        <dbReference type="ARBA" id="ARBA00022846"/>
    </source>
</evidence>
<keyword evidence="8 11" id="KW-0966">Cell projection</keyword>
<comment type="similarity">
    <text evidence="2 11">Belongs to the tektin family.</text>
</comment>
<evidence type="ECO:0000256" key="8">
    <source>
        <dbReference type="ARBA" id="ARBA00023273"/>
    </source>
</evidence>
<dbReference type="GO" id="GO:0005930">
    <property type="term" value="C:axoneme"/>
    <property type="evidence" value="ECO:0007669"/>
    <property type="project" value="UniProtKB-SubCell"/>
</dbReference>
<name>A0ABD0PLV9_CIRMR</name>
<evidence type="ECO:0000256" key="2">
    <source>
        <dbReference type="ARBA" id="ARBA00007209"/>
    </source>
</evidence>
<dbReference type="PANTHER" id="PTHR19960:SF25">
    <property type="entry name" value="TEKTIN-1"/>
    <property type="match status" value="1"/>
</dbReference>
<dbReference type="GO" id="GO:0015630">
    <property type="term" value="C:microtubule cytoskeleton"/>
    <property type="evidence" value="ECO:0007669"/>
    <property type="project" value="UniProtKB-UniRule"/>
</dbReference>
<evidence type="ECO:0000256" key="3">
    <source>
        <dbReference type="ARBA" id="ARBA00022490"/>
    </source>
</evidence>
<dbReference type="GO" id="GO:0060294">
    <property type="term" value="P:cilium movement involved in cell motility"/>
    <property type="evidence" value="ECO:0007669"/>
    <property type="project" value="UniProtKB-UniRule"/>
</dbReference>
<dbReference type="AlphaFoldDB" id="A0ABD0PLV9"/>
<dbReference type="GO" id="GO:0060271">
    <property type="term" value="P:cilium assembly"/>
    <property type="evidence" value="ECO:0007669"/>
    <property type="project" value="UniProtKB-UniRule"/>
</dbReference>
<comment type="subcellular location">
    <subcellularLocation>
        <location evidence="11">Cytoplasm</location>
        <location evidence="11">Cytoskeleton</location>
        <location evidence="11">Cilium axoneme</location>
    </subcellularLocation>
    <subcellularLocation>
        <location evidence="1">Cytoplasm</location>
        <location evidence="1">Cytoskeleton</location>
        <location evidence="1">Flagellum axoneme</location>
    </subcellularLocation>
</comment>
<dbReference type="EMBL" id="JAMKFB020000015">
    <property type="protein sequence ID" value="KAL0174770.1"/>
    <property type="molecule type" value="Genomic_DNA"/>
</dbReference>
<evidence type="ECO:0000256" key="7">
    <source>
        <dbReference type="ARBA" id="ARBA00023212"/>
    </source>
</evidence>
<organism evidence="12 13">
    <name type="scientific">Cirrhinus mrigala</name>
    <name type="common">Mrigala</name>
    <dbReference type="NCBI Taxonomy" id="683832"/>
    <lineage>
        <taxon>Eukaryota</taxon>
        <taxon>Metazoa</taxon>
        <taxon>Chordata</taxon>
        <taxon>Craniata</taxon>
        <taxon>Vertebrata</taxon>
        <taxon>Euteleostomi</taxon>
        <taxon>Actinopterygii</taxon>
        <taxon>Neopterygii</taxon>
        <taxon>Teleostei</taxon>
        <taxon>Ostariophysi</taxon>
        <taxon>Cypriniformes</taxon>
        <taxon>Cyprinidae</taxon>
        <taxon>Labeoninae</taxon>
        <taxon>Labeonini</taxon>
        <taxon>Cirrhinus</taxon>
    </lineage>
</organism>
<comment type="subunit">
    <text evidence="10">Microtubule inner protein component of sperm flagellar doublet microtubules.</text>
</comment>
<keyword evidence="4 11" id="KW-0282">Flagellum</keyword>
<evidence type="ECO:0000313" key="13">
    <source>
        <dbReference type="Proteomes" id="UP001529510"/>
    </source>
</evidence>
<comment type="caution">
    <text evidence="12">The sequence shown here is derived from an EMBL/GenBank/DDBJ whole genome shotgun (WGS) entry which is preliminary data.</text>
</comment>
<evidence type="ECO:0000256" key="5">
    <source>
        <dbReference type="ARBA" id="ARBA00023054"/>
    </source>
</evidence>
<proteinExistence type="inferred from homology"/>
<keyword evidence="7" id="KW-0206">Cytoskeleton</keyword>
<dbReference type="InterPro" id="IPR000435">
    <property type="entry name" value="Tektins"/>
</dbReference>
<comment type="function">
    <text evidence="9">Microtubule inner protein (MIP) part of the dynein-decorated doublet microtubules (DMTs) in cilia and flagellar axoneme. Forms filamentous polymers in the walls of ciliary and flagellar microtubules.</text>
</comment>
<evidence type="ECO:0000256" key="9">
    <source>
        <dbReference type="ARBA" id="ARBA00045224"/>
    </source>
</evidence>
<evidence type="ECO:0000256" key="1">
    <source>
        <dbReference type="ARBA" id="ARBA00004611"/>
    </source>
</evidence>
<sequence length="65" mass="7439">LCNLNLSKAEKEKNNSLSLRALVDSLLEQTAADMRRQYETTGRAFELRIEETKTAKAQLENQLNE</sequence>
<dbReference type="InterPro" id="IPR048256">
    <property type="entry name" value="Tektin-like"/>
</dbReference>